<proteinExistence type="predicted"/>
<evidence type="ECO:0000313" key="2">
    <source>
        <dbReference type="EMBL" id="KAJ1089560.1"/>
    </source>
</evidence>
<keyword evidence="3" id="KW-1185">Reference proteome</keyword>
<feature type="region of interest" description="Disordered" evidence="1">
    <location>
        <begin position="215"/>
        <end position="280"/>
    </location>
</feature>
<evidence type="ECO:0000256" key="1">
    <source>
        <dbReference type="SAM" id="MobiDB-lite"/>
    </source>
</evidence>
<name>A0AAV7LGG1_PLEWA</name>
<comment type="caution">
    <text evidence="2">The sequence shown here is derived from an EMBL/GenBank/DDBJ whole genome shotgun (WGS) entry which is preliminary data.</text>
</comment>
<gene>
    <name evidence="2" type="ORF">NDU88_002711</name>
</gene>
<evidence type="ECO:0000313" key="3">
    <source>
        <dbReference type="Proteomes" id="UP001066276"/>
    </source>
</evidence>
<reference evidence="2" key="1">
    <citation type="journal article" date="2022" name="bioRxiv">
        <title>Sequencing and chromosome-scale assembly of the giantPleurodeles waltlgenome.</title>
        <authorList>
            <person name="Brown T."/>
            <person name="Elewa A."/>
            <person name="Iarovenko S."/>
            <person name="Subramanian E."/>
            <person name="Araus A.J."/>
            <person name="Petzold A."/>
            <person name="Susuki M."/>
            <person name="Suzuki K.-i.T."/>
            <person name="Hayashi T."/>
            <person name="Toyoda A."/>
            <person name="Oliveira C."/>
            <person name="Osipova E."/>
            <person name="Leigh N.D."/>
            <person name="Simon A."/>
            <person name="Yun M.H."/>
        </authorList>
    </citation>
    <scope>NUCLEOTIDE SEQUENCE</scope>
    <source>
        <strain evidence="2">20211129_DDA</strain>
        <tissue evidence="2">Liver</tissue>
    </source>
</reference>
<feature type="region of interest" description="Disordered" evidence="1">
    <location>
        <begin position="175"/>
        <end position="202"/>
    </location>
</feature>
<dbReference type="Proteomes" id="UP001066276">
    <property type="component" value="Chromosome 11"/>
</dbReference>
<protein>
    <submittedName>
        <fullName evidence="2">Uncharacterized protein</fullName>
    </submittedName>
</protein>
<organism evidence="2 3">
    <name type="scientific">Pleurodeles waltl</name>
    <name type="common">Iberian ribbed newt</name>
    <dbReference type="NCBI Taxonomy" id="8319"/>
    <lineage>
        <taxon>Eukaryota</taxon>
        <taxon>Metazoa</taxon>
        <taxon>Chordata</taxon>
        <taxon>Craniata</taxon>
        <taxon>Vertebrata</taxon>
        <taxon>Euteleostomi</taxon>
        <taxon>Amphibia</taxon>
        <taxon>Batrachia</taxon>
        <taxon>Caudata</taxon>
        <taxon>Salamandroidea</taxon>
        <taxon>Salamandridae</taxon>
        <taxon>Pleurodelinae</taxon>
        <taxon>Pleurodeles</taxon>
    </lineage>
</organism>
<dbReference type="EMBL" id="JANPWB010000015">
    <property type="protein sequence ID" value="KAJ1089560.1"/>
    <property type="molecule type" value="Genomic_DNA"/>
</dbReference>
<dbReference type="AlphaFoldDB" id="A0AAV7LGG1"/>
<feature type="compositionally biased region" description="Low complexity" evidence="1">
    <location>
        <begin position="217"/>
        <end position="238"/>
    </location>
</feature>
<sequence length="280" mass="29461">MSPKAHLIQPTRPVSHCALDHQLCTYCTTASVVKLGRALGEVPDLQAAATPSPRAHESVGLLLQATIRGAQLRNGSAAHRDATPKFQLRASALSRCSLLCGAPSCWWGQWRGGNHRCWPESNDLNVYFDLLWLRCGDAHAVRPPGRPRIAALAPGKQGGRVAATSRRTMVTQACSGRPLSVRGGAAAGPPRPAPPPQNVHCGPALESRALSEVRSLAARPSGTPRTRAPARAASVQAADTGTDLAARANARHPASGSATKPQPQSPGVASRQLDGRRPYP</sequence>
<accession>A0AAV7LGG1</accession>
<feature type="compositionally biased region" description="Polar residues" evidence="1">
    <location>
        <begin position="256"/>
        <end position="267"/>
    </location>
</feature>